<proteinExistence type="predicted"/>
<organism evidence="2">
    <name type="scientific">marine metagenome</name>
    <dbReference type="NCBI Taxonomy" id="408172"/>
    <lineage>
        <taxon>unclassified sequences</taxon>
        <taxon>metagenomes</taxon>
        <taxon>ecological metagenomes</taxon>
    </lineage>
</organism>
<dbReference type="Gene3D" id="1.10.238.10">
    <property type="entry name" value="EF-hand"/>
    <property type="match status" value="1"/>
</dbReference>
<evidence type="ECO:0000256" key="1">
    <source>
        <dbReference type="SAM" id="MobiDB-lite"/>
    </source>
</evidence>
<feature type="non-terminal residue" evidence="2">
    <location>
        <position position="1"/>
    </location>
</feature>
<feature type="compositionally biased region" description="Basic and acidic residues" evidence="1">
    <location>
        <begin position="57"/>
        <end position="83"/>
    </location>
</feature>
<evidence type="ECO:0000313" key="2">
    <source>
        <dbReference type="EMBL" id="SVB88693.1"/>
    </source>
</evidence>
<reference evidence="2" key="1">
    <citation type="submission" date="2018-05" db="EMBL/GenBank/DDBJ databases">
        <authorList>
            <person name="Lanie J.A."/>
            <person name="Ng W.-L."/>
            <person name="Kazmierczak K.M."/>
            <person name="Andrzejewski T.M."/>
            <person name="Davidsen T.M."/>
            <person name="Wayne K.J."/>
            <person name="Tettelin H."/>
            <person name="Glass J.I."/>
            <person name="Rusch D."/>
            <person name="Podicherti R."/>
            <person name="Tsui H.-C.T."/>
            <person name="Winkler M.E."/>
        </authorList>
    </citation>
    <scope>NUCLEOTIDE SEQUENCE</scope>
</reference>
<sequence length="83" mass="9561">VTARYDANKNGTLDDAEKKRIIGNLGRNNYNPYDAYIRRSISGLEDKKPEGQQSRWKRFDSDGDKKASRDELKAIREKEAATR</sequence>
<name>A0A382HPW3_9ZZZZ</name>
<gene>
    <name evidence="2" type="ORF">METZ01_LOCUS241547</name>
</gene>
<feature type="region of interest" description="Disordered" evidence="1">
    <location>
        <begin position="43"/>
        <end position="83"/>
    </location>
</feature>
<dbReference type="SUPFAM" id="SSF47473">
    <property type="entry name" value="EF-hand"/>
    <property type="match status" value="1"/>
</dbReference>
<accession>A0A382HPW3</accession>
<dbReference type="AlphaFoldDB" id="A0A382HPW3"/>
<evidence type="ECO:0008006" key="3">
    <source>
        <dbReference type="Google" id="ProtNLM"/>
    </source>
</evidence>
<protein>
    <recommendedName>
        <fullName evidence="3">EF-hand domain-containing protein</fullName>
    </recommendedName>
</protein>
<dbReference type="EMBL" id="UINC01062256">
    <property type="protein sequence ID" value="SVB88693.1"/>
    <property type="molecule type" value="Genomic_DNA"/>
</dbReference>
<dbReference type="InterPro" id="IPR011992">
    <property type="entry name" value="EF-hand-dom_pair"/>
</dbReference>